<dbReference type="EMBL" id="BARW01007239">
    <property type="protein sequence ID" value="GAI85986.1"/>
    <property type="molecule type" value="Genomic_DNA"/>
</dbReference>
<evidence type="ECO:0000256" key="2">
    <source>
        <dbReference type="ARBA" id="ARBA00022628"/>
    </source>
</evidence>
<protein>
    <recommendedName>
        <fullName evidence="6">B12-binding domain-containing protein</fullName>
    </recommendedName>
</protein>
<evidence type="ECO:0000256" key="5">
    <source>
        <dbReference type="ARBA" id="ARBA00023285"/>
    </source>
</evidence>
<dbReference type="GO" id="GO:0016853">
    <property type="term" value="F:isomerase activity"/>
    <property type="evidence" value="ECO:0007669"/>
    <property type="project" value="UniProtKB-KW"/>
</dbReference>
<dbReference type="NCBIfam" id="TIGR00640">
    <property type="entry name" value="acid_CoA_mut_C"/>
    <property type="match status" value="1"/>
</dbReference>
<keyword evidence="2" id="KW-0846">Cobalamin</keyword>
<proteinExistence type="predicted"/>
<sequence length="208" mass="22727">MSPEKRLRVLIAKLGLDGHDRGARIIARSYRDAGFEVVYTGVHQTPEQVVSAAIQEDVDLVGLSCLSGAHMYLFLEVVRQLREKGAGDITIIGGGIIPEDDIPKLKEAGIREIFLPGTPLEVSKGSVVRELIESYHLRTAVYMGDDVADIDAFDTIRTLSRGTMFRGLALGVVGEETPPEVAERADLLLRGVSEVEAFLSWLDETIPL</sequence>
<dbReference type="PANTHER" id="PTHR48101">
    <property type="entry name" value="METHYLMALONYL-COA MUTASE, MITOCHONDRIAL-RELATED"/>
    <property type="match status" value="1"/>
</dbReference>
<dbReference type="PANTHER" id="PTHR48101:SF1">
    <property type="entry name" value="METHYLMALONYL-COA MUTASE, LARGE SUBUNIT"/>
    <property type="match status" value="1"/>
</dbReference>
<dbReference type="CDD" id="cd02071">
    <property type="entry name" value="MM_CoA_mut_B12_BD"/>
    <property type="match status" value="1"/>
</dbReference>
<dbReference type="PROSITE" id="PS51332">
    <property type="entry name" value="B12_BINDING"/>
    <property type="match status" value="1"/>
</dbReference>
<dbReference type="Gene3D" id="3.40.50.280">
    <property type="entry name" value="Cobalamin-binding domain"/>
    <property type="match status" value="1"/>
</dbReference>
<evidence type="ECO:0000256" key="3">
    <source>
        <dbReference type="ARBA" id="ARBA00022723"/>
    </source>
</evidence>
<keyword evidence="3" id="KW-0479">Metal-binding</keyword>
<accession>X1T3P1</accession>
<keyword evidence="4" id="KW-0413">Isomerase</keyword>
<comment type="caution">
    <text evidence="7">The sequence shown here is derived from an EMBL/GenBank/DDBJ whole genome shotgun (WGS) entry which is preliminary data.</text>
</comment>
<name>X1T3P1_9ZZZZ</name>
<feature type="domain" description="B12-binding" evidence="6">
    <location>
        <begin position="6"/>
        <end position="138"/>
    </location>
</feature>
<evidence type="ECO:0000256" key="4">
    <source>
        <dbReference type="ARBA" id="ARBA00023235"/>
    </source>
</evidence>
<dbReference type="SUPFAM" id="SSF52242">
    <property type="entry name" value="Cobalamin (vitamin B12)-binding domain"/>
    <property type="match status" value="1"/>
</dbReference>
<evidence type="ECO:0000313" key="7">
    <source>
        <dbReference type="EMBL" id="GAI85986.1"/>
    </source>
</evidence>
<keyword evidence="5" id="KW-0170">Cobalt</keyword>
<dbReference type="InterPro" id="IPR006158">
    <property type="entry name" value="Cobalamin-bd"/>
</dbReference>
<dbReference type="GO" id="GO:0031419">
    <property type="term" value="F:cobalamin binding"/>
    <property type="evidence" value="ECO:0007669"/>
    <property type="project" value="UniProtKB-KW"/>
</dbReference>
<comment type="cofactor">
    <cofactor evidence="1">
        <name>adenosylcob(III)alamin</name>
        <dbReference type="ChEBI" id="CHEBI:18408"/>
    </cofactor>
</comment>
<gene>
    <name evidence="7" type="ORF">S12H4_15118</name>
</gene>
<evidence type="ECO:0000256" key="1">
    <source>
        <dbReference type="ARBA" id="ARBA00001922"/>
    </source>
</evidence>
<evidence type="ECO:0000259" key="6">
    <source>
        <dbReference type="PROSITE" id="PS51332"/>
    </source>
</evidence>
<dbReference type="InterPro" id="IPR006159">
    <property type="entry name" value="Acid_CoA_mut_C"/>
</dbReference>
<reference evidence="7" key="1">
    <citation type="journal article" date="2014" name="Front. Microbiol.">
        <title>High frequency of phylogenetically diverse reductive dehalogenase-homologous genes in deep subseafloor sedimentary metagenomes.</title>
        <authorList>
            <person name="Kawai M."/>
            <person name="Futagami T."/>
            <person name="Toyoda A."/>
            <person name="Takaki Y."/>
            <person name="Nishi S."/>
            <person name="Hori S."/>
            <person name="Arai W."/>
            <person name="Tsubouchi T."/>
            <person name="Morono Y."/>
            <person name="Uchiyama I."/>
            <person name="Ito T."/>
            <person name="Fujiyama A."/>
            <person name="Inagaki F."/>
            <person name="Takami H."/>
        </authorList>
    </citation>
    <scope>NUCLEOTIDE SEQUENCE</scope>
    <source>
        <strain evidence="7">Expedition CK06-06</strain>
    </source>
</reference>
<dbReference type="SUPFAM" id="SSF56784">
    <property type="entry name" value="HAD-like"/>
    <property type="match status" value="1"/>
</dbReference>
<organism evidence="7">
    <name type="scientific">marine sediment metagenome</name>
    <dbReference type="NCBI Taxonomy" id="412755"/>
    <lineage>
        <taxon>unclassified sequences</taxon>
        <taxon>metagenomes</taxon>
        <taxon>ecological metagenomes</taxon>
    </lineage>
</organism>
<dbReference type="InterPro" id="IPR036724">
    <property type="entry name" value="Cobalamin-bd_sf"/>
</dbReference>
<dbReference type="GO" id="GO:0046872">
    <property type="term" value="F:metal ion binding"/>
    <property type="evidence" value="ECO:0007669"/>
    <property type="project" value="UniProtKB-KW"/>
</dbReference>
<dbReference type="Pfam" id="PF02310">
    <property type="entry name" value="B12-binding"/>
    <property type="match status" value="1"/>
</dbReference>
<dbReference type="AlphaFoldDB" id="X1T3P1"/>
<dbReference type="InterPro" id="IPR036412">
    <property type="entry name" value="HAD-like_sf"/>
</dbReference>